<dbReference type="Gene3D" id="3.40.50.1460">
    <property type="match status" value="1"/>
</dbReference>
<dbReference type="PANTHER" id="PTHR47901:SF3">
    <property type="entry name" value="CASPASE-1"/>
    <property type="match status" value="1"/>
</dbReference>
<dbReference type="Pfam" id="PF00564">
    <property type="entry name" value="PB1"/>
    <property type="match status" value="1"/>
</dbReference>
<dbReference type="PROSITE" id="PS51745">
    <property type="entry name" value="PB1"/>
    <property type="match status" value="1"/>
</dbReference>
<dbReference type="CDD" id="cd05992">
    <property type="entry name" value="PB1"/>
    <property type="match status" value="1"/>
</dbReference>
<feature type="compositionally biased region" description="Polar residues" evidence="3">
    <location>
        <begin position="117"/>
        <end position="131"/>
    </location>
</feature>
<dbReference type="PRINTS" id="PR00376">
    <property type="entry name" value="IL1BCENZYME"/>
</dbReference>
<evidence type="ECO:0000256" key="3">
    <source>
        <dbReference type="SAM" id="MobiDB-lite"/>
    </source>
</evidence>
<feature type="domain" description="PB1" evidence="6">
    <location>
        <begin position="1"/>
        <end position="84"/>
    </location>
</feature>
<dbReference type="InterPro" id="IPR011600">
    <property type="entry name" value="Pept_C14_caspase"/>
</dbReference>
<evidence type="ECO:0000259" key="6">
    <source>
        <dbReference type="PROSITE" id="PS51745"/>
    </source>
</evidence>
<proteinExistence type="inferred from homology"/>
<keyword evidence="8" id="KW-1185">Reference proteome</keyword>
<evidence type="ECO:0000259" key="4">
    <source>
        <dbReference type="PROSITE" id="PS50207"/>
    </source>
</evidence>
<dbReference type="InterPro" id="IPR001309">
    <property type="entry name" value="Pept_C14_p20"/>
</dbReference>
<feature type="domain" description="Caspase family p10" evidence="4">
    <location>
        <begin position="395"/>
        <end position="455"/>
    </location>
</feature>
<evidence type="ECO:0008006" key="9">
    <source>
        <dbReference type="Google" id="ProtNLM"/>
    </source>
</evidence>
<dbReference type="InterPro" id="IPR029030">
    <property type="entry name" value="Caspase-like_dom_sf"/>
</dbReference>
<comment type="caution">
    <text evidence="7">The sequence shown here is derived from an EMBL/GenBank/DDBJ whole genome shotgun (WGS) entry which is preliminary data.</text>
</comment>
<evidence type="ECO:0000313" key="8">
    <source>
        <dbReference type="Proteomes" id="UP000596742"/>
    </source>
</evidence>
<feature type="domain" description="Caspase family p20" evidence="5">
    <location>
        <begin position="207"/>
        <end position="324"/>
    </location>
</feature>
<dbReference type="InterPro" id="IPR000270">
    <property type="entry name" value="PB1_dom"/>
</dbReference>
<dbReference type="AlphaFoldDB" id="A0A8B6G399"/>
<gene>
    <name evidence="7" type="ORF">MGAL_10B083094</name>
</gene>
<dbReference type="PROSITE" id="PS50208">
    <property type="entry name" value="CASPASE_P20"/>
    <property type="match status" value="1"/>
</dbReference>
<evidence type="ECO:0000313" key="7">
    <source>
        <dbReference type="EMBL" id="VDI58062.1"/>
    </source>
</evidence>
<dbReference type="GO" id="GO:0072557">
    <property type="term" value="C:IPAF inflammasome complex"/>
    <property type="evidence" value="ECO:0007669"/>
    <property type="project" value="TreeGrafter"/>
</dbReference>
<sequence>MADKASVKASLVIKEHRMLQTPKSLDSLKRDIRERFPLLNQPNVLFKLFWKDKDGDKISMATDTDLTQALHLTDGKLQLEIEVDTIAVKELSPQVAEKTKADLESQYSVRGPPTASPVETRSRMSYASQDSAGGGIHESMPRQTSSASEPPRDLADVLDIPVDSDTPILEGWPSSETYSLNMIKKGKKQLDDNFLSDRTYDTDPGKQCRVLCILNKQSRDKAVYQGNGMDVECTWLQQMKKQFKWDLQIHKDKTSSQIRDILDNEVDRNFDVNHSLFVIIISRGDQNGIYGTHGDLIEYWAITTKFDQVQGLKGKPKIFILDDCEIKRENDIHVEEYSIGVQETAYTNPKQPITHPSGREVLVDQRDSVAIIPKENLDTYICKASTMGRCDSVVKGSWVIGALMSVMCKAANNMTFIQIMRQVQLMIQDAIIPEGKPNPDMTITDDLTKDFYLLPPPC</sequence>
<dbReference type="PROSITE" id="PS50207">
    <property type="entry name" value="CASPASE_P10"/>
    <property type="match status" value="1"/>
</dbReference>
<dbReference type="GO" id="GO:0006508">
    <property type="term" value="P:proteolysis"/>
    <property type="evidence" value="ECO:0007669"/>
    <property type="project" value="InterPro"/>
</dbReference>
<dbReference type="Pfam" id="PF00656">
    <property type="entry name" value="Peptidase_C14"/>
    <property type="match status" value="1"/>
</dbReference>
<name>A0A8B6G399_MYTGA</name>
<dbReference type="InterPro" id="IPR015917">
    <property type="entry name" value="Pept_C14A"/>
</dbReference>
<dbReference type="InterPro" id="IPR053793">
    <property type="entry name" value="PB1-like"/>
</dbReference>
<comment type="similarity">
    <text evidence="1 2">Belongs to the peptidase C14A family.</text>
</comment>
<protein>
    <recommendedName>
        <fullName evidence="9">PB1 domain-containing protein</fullName>
    </recommendedName>
</protein>
<dbReference type="Gene3D" id="3.10.20.90">
    <property type="entry name" value="Phosphatidylinositol 3-kinase Catalytic Subunit, Chain A, domain 1"/>
    <property type="match status" value="1"/>
</dbReference>
<dbReference type="SUPFAM" id="SSF54277">
    <property type="entry name" value="CAD &amp; PB1 domains"/>
    <property type="match status" value="1"/>
</dbReference>
<dbReference type="InterPro" id="IPR002398">
    <property type="entry name" value="Pept_C14"/>
</dbReference>
<dbReference type="EMBL" id="UYJE01007806">
    <property type="protein sequence ID" value="VDI58062.1"/>
    <property type="molecule type" value="Genomic_DNA"/>
</dbReference>
<dbReference type="InterPro" id="IPR002138">
    <property type="entry name" value="Pept_C14_p10"/>
</dbReference>
<feature type="region of interest" description="Disordered" evidence="3">
    <location>
        <begin position="99"/>
        <end position="153"/>
    </location>
</feature>
<dbReference type="GO" id="GO:0072559">
    <property type="term" value="C:NLRP3 inflammasome complex"/>
    <property type="evidence" value="ECO:0007669"/>
    <property type="project" value="TreeGrafter"/>
</dbReference>
<dbReference type="OrthoDB" id="21522at2759"/>
<dbReference type="PANTHER" id="PTHR47901">
    <property type="entry name" value="CASPASE RECRUITMENT DOMAIN-CONTAINING PROTEIN 18"/>
    <property type="match status" value="1"/>
</dbReference>
<evidence type="ECO:0000256" key="1">
    <source>
        <dbReference type="ARBA" id="ARBA00010134"/>
    </source>
</evidence>
<evidence type="ECO:0000256" key="2">
    <source>
        <dbReference type="RuleBase" id="RU003971"/>
    </source>
</evidence>
<dbReference type="SUPFAM" id="SSF52129">
    <property type="entry name" value="Caspase-like"/>
    <property type="match status" value="1"/>
</dbReference>
<dbReference type="GO" id="GO:0097169">
    <property type="term" value="C:AIM2 inflammasome complex"/>
    <property type="evidence" value="ECO:0007669"/>
    <property type="project" value="TreeGrafter"/>
</dbReference>
<organism evidence="7 8">
    <name type="scientific">Mytilus galloprovincialis</name>
    <name type="common">Mediterranean mussel</name>
    <dbReference type="NCBI Taxonomy" id="29158"/>
    <lineage>
        <taxon>Eukaryota</taxon>
        <taxon>Metazoa</taxon>
        <taxon>Spiralia</taxon>
        <taxon>Lophotrochozoa</taxon>
        <taxon>Mollusca</taxon>
        <taxon>Bivalvia</taxon>
        <taxon>Autobranchia</taxon>
        <taxon>Pteriomorphia</taxon>
        <taxon>Mytilida</taxon>
        <taxon>Mytiloidea</taxon>
        <taxon>Mytilidae</taxon>
        <taxon>Mytilinae</taxon>
        <taxon>Mytilus</taxon>
    </lineage>
</organism>
<dbReference type="SMART" id="SM00115">
    <property type="entry name" value="CASc"/>
    <property type="match status" value="1"/>
</dbReference>
<evidence type="ECO:0000259" key="5">
    <source>
        <dbReference type="PROSITE" id="PS50208"/>
    </source>
</evidence>
<dbReference type="GO" id="GO:0004197">
    <property type="term" value="F:cysteine-type endopeptidase activity"/>
    <property type="evidence" value="ECO:0007669"/>
    <property type="project" value="InterPro"/>
</dbReference>
<accession>A0A8B6G399</accession>
<reference evidence="7" key="1">
    <citation type="submission" date="2018-11" db="EMBL/GenBank/DDBJ databases">
        <authorList>
            <person name="Alioto T."/>
            <person name="Alioto T."/>
        </authorList>
    </citation>
    <scope>NUCLEOTIDE SEQUENCE</scope>
</reference>
<dbReference type="Proteomes" id="UP000596742">
    <property type="component" value="Unassembled WGS sequence"/>
</dbReference>